<feature type="domain" description="pEK499-p136 HEPN" evidence="1">
    <location>
        <begin position="1"/>
        <end position="153"/>
    </location>
</feature>
<dbReference type="Pfam" id="PF18736">
    <property type="entry name" value="pEK499_p136"/>
    <property type="match status" value="1"/>
</dbReference>
<proteinExistence type="predicted"/>
<dbReference type="InterPro" id="IPR041318">
    <property type="entry name" value="pEK499_p136"/>
</dbReference>
<keyword evidence="2" id="KW-0614">Plasmid</keyword>
<dbReference type="RefSeq" id="WP_172693727.1">
    <property type="nucleotide sequence ID" value="NZ_JAFEMP010000019.1"/>
</dbReference>
<accession>A0A5B8KS33</accession>
<name>A0A5B8KS33_9ENTR</name>
<evidence type="ECO:0000259" key="1">
    <source>
        <dbReference type="Pfam" id="PF18736"/>
    </source>
</evidence>
<dbReference type="EMBL" id="MK036885">
    <property type="protein sequence ID" value="QDY98037.1"/>
    <property type="molecule type" value="Genomic_DNA"/>
</dbReference>
<geneLocation type="plasmid" evidence="2">
    <name>p16005813C</name>
</geneLocation>
<reference evidence="2" key="1">
    <citation type="submission" date="2018-10" db="EMBL/GenBank/DDBJ databases">
        <authorList>
            <person name="Zhou D."/>
            <person name="Yin Z."/>
            <person name="Feng J."/>
        </authorList>
    </citation>
    <scope>NUCLEOTIDE SEQUENCE</scope>
    <source>
        <strain evidence="2">16005813</strain>
        <plasmid evidence="2">p16005813C</plasmid>
    </source>
</reference>
<evidence type="ECO:0000313" key="2">
    <source>
        <dbReference type="EMBL" id="QDY98037.1"/>
    </source>
</evidence>
<protein>
    <recommendedName>
        <fullName evidence="1">pEK499-p136 HEPN domain-containing protein</fullName>
    </recommendedName>
</protein>
<sequence length="163" mass="18567">MGNYSDFEIDFIERTLALIDQYNNMIEGKPFSEQYNYTLTLNCLLGLIVMPKELAVSYLPSNRLTPELKAEIGLNQSHLPGEEMNLRELIHKMRNSVAHFCVQVESINDARLVDRIVFKETHGAGRVYATFSAPELLPFLRYYAALLITNMRRQRGAPATNGV</sequence>
<dbReference type="AlphaFoldDB" id="A0A5B8KS33"/>
<organism evidence="2">
    <name type="scientific">Leclercia adecarboxylata</name>
    <dbReference type="NCBI Taxonomy" id="83655"/>
    <lineage>
        <taxon>Bacteria</taxon>
        <taxon>Pseudomonadati</taxon>
        <taxon>Pseudomonadota</taxon>
        <taxon>Gammaproteobacteria</taxon>
        <taxon>Enterobacterales</taxon>
        <taxon>Enterobacteriaceae</taxon>
        <taxon>Leclercia</taxon>
    </lineage>
</organism>